<evidence type="ECO:0000313" key="2">
    <source>
        <dbReference type="EMBL" id="QBM86860.1"/>
    </source>
</evidence>
<dbReference type="InterPro" id="IPR051044">
    <property type="entry name" value="MAG_DAG_Lipase"/>
</dbReference>
<evidence type="ECO:0000313" key="3">
    <source>
        <dbReference type="Proteomes" id="UP000292447"/>
    </source>
</evidence>
<name>A0A4P6XI70_9ASCO</name>
<dbReference type="PANTHER" id="PTHR11614">
    <property type="entry name" value="PHOSPHOLIPASE-RELATED"/>
    <property type="match status" value="1"/>
</dbReference>
<dbReference type="Proteomes" id="UP000292447">
    <property type="component" value="Chromosome II"/>
</dbReference>
<dbReference type="STRING" id="2163413.A0A4P6XI70"/>
<dbReference type="PRINTS" id="PR00111">
    <property type="entry name" value="ABHYDROLASE"/>
</dbReference>
<dbReference type="EMBL" id="CP034457">
    <property type="protein sequence ID" value="QBM86860.1"/>
    <property type="molecule type" value="Genomic_DNA"/>
</dbReference>
<dbReference type="InterPro" id="IPR029058">
    <property type="entry name" value="AB_hydrolase_fold"/>
</dbReference>
<accession>A0A4P6XI70</accession>
<dbReference type="SUPFAM" id="SSF53474">
    <property type="entry name" value="alpha/beta-Hydrolases"/>
    <property type="match status" value="1"/>
</dbReference>
<dbReference type="Pfam" id="PF12146">
    <property type="entry name" value="Hydrolase_4"/>
    <property type="match status" value="1"/>
</dbReference>
<dbReference type="Gene3D" id="3.40.50.1820">
    <property type="entry name" value="alpha/beta hydrolase"/>
    <property type="match status" value="1"/>
</dbReference>
<keyword evidence="3" id="KW-1185">Reference proteome</keyword>
<protein>
    <submittedName>
        <fullName evidence="2">Acylglycerol lipase</fullName>
    </submittedName>
</protein>
<feature type="domain" description="Serine aminopeptidase S33" evidence="1">
    <location>
        <begin position="40"/>
        <end position="285"/>
    </location>
</feature>
<gene>
    <name evidence="2" type="primary">MPUL0B00500</name>
    <name evidence="2" type="ORF">METSCH_B00500</name>
</gene>
<dbReference type="AlphaFoldDB" id="A0A4P6XI70"/>
<organism evidence="2 3">
    <name type="scientific">Metschnikowia aff. pulcherrima</name>
    <dbReference type="NCBI Taxonomy" id="2163413"/>
    <lineage>
        <taxon>Eukaryota</taxon>
        <taxon>Fungi</taxon>
        <taxon>Dikarya</taxon>
        <taxon>Ascomycota</taxon>
        <taxon>Saccharomycotina</taxon>
        <taxon>Pichiomycetes</taxon>
        <taxon>Metschnikowiaceae</taxon>
        <taxon>Metschnikowia</taxon>
    </lineage>
</organism>
<proteinExistence type="predicted"/>
<dbReference type="InterPro" id="IPR022742">
    <property type="entry name" value="Hydrolase_4"/>
</dbReference>
<evidence type="ECO:0000259" key="1">
    <source>
        <dbReference type="Pfam" id="PF12146"/>
    </source>
</evidence>
<dbReference type="InterPro" id="IPR000073">
    <property type="entry name" value="AB_hydrolase_1"/>
</dbReference>
<sequence length="302" mass="34587">MTEEVPIPYTAVGVPLVEEVKFDGLKFKTVTWKVPEDVEYKGKIVYVHGFCEHSTVYTEFFDKLSQQGYEIFFFDQRGAGLTSPGELMGKTDEYHTFNDLDYMLKRALDSRENKEEKFFLGGHSMGGGIALNYAITGKYRDDIRAVFVSGPLVTLHPNTRPNIVVRKLLPVINALVPHLKIDSKLKYDYITSNEGWKNYIKAHDTKLIGTVRQFNDMFARGEKLLLKQHTSKYSPTIPLLLLHGTNDNINDIKSSEKFVSLLPASVEKEFVPVERGRHSLFIENEQIFNSVFEKVRQFLDAH</sequence>
<reference evidence="3" key="1">
    <citation type="submission" date="2019-03" db="EMBL/GenBank/DDBJ databases">
        <title>Snf2 controls pulcherriminic acid biosynthesis and connects pigmentation and antifungal activity of the yeast Metschnikowia pulcherrima.</title>
        <authorList>
            <person name="Gore-Lloyd D."/>
            <person name="Sumann I."/>
            <person name="Brachmann A.O."/>
            <person name="Schneeberger K."/>
            <person name="Ortiz-Merino R.A."/>
            <person name="Moreno-Beltran M."/>
            <person name="Schlaefli M."/>
            <person name="Kirner P."/>
            <person name="Santos Kron A."/>
            <person name="Wolfe K.H."/>
            <person name="Piel J."/>
            <person name="Ahrens C.H."/>
            <person name="Henk D."/>
            <person name="Freimoser F.M."/>
        </authorList>
    </citation>
    <scope>NUCLEOTIDE SEQUENCE [LARGE SCALE GENOMIC DNA]</scope>
    <source>
        <strain evidence="3">APC 1.2</strain>
    </source>
</reference>